<dbReference type="Gene3D" id="3.90.1300.10">
    <property type="entry name" value="Amidase signature (AS) domain"/>
    <property type="match status" value="1"/>
</dbReference>
<evidence type="ECO:0000313" key="3">
    <source>
        <dbReference type="EMBL" id="QIE55598.1"/>
    </source>
</evidence>
<dbReference type="PANTHER" id="PTHR11895">
    <property type="entry name" value="TRANSAMIDASE"/>
    <property type="match status" value="1"/>
</dbReference>
<organism evidence="3 4">
    <name type="scientific">Pikeienuella piscinae</name>
    <dbReference type="NCBI Taxonomy" id="2748098"/>
    <lineage>
        <taxon>Bacteria</taxon>
        <taxon>Pseudomonadati</taxon>
        <taxon>Pseudomonadota</taxon>
        <taxon>Alphaproteobacteria</taxon>
        <taxon>Rhodobacterales</taxon>
        <taxon>Paracoccaceae</taxon>
        <taxon>Pikeienuella</taxon>
    </lineage>
</organism>
<dbReference type="SUPFAM" id="SSF75304">
    <property type="entry name" value="Amidase signature (AS) enzymes"/>
    <property type="match status" value="1"/>
</dbReference>
<dbReference type="KEGG" id="hdh:G5B40_09100"/>
<accession>A0A7L5BXM8</accession>
<gene>
    <name evidence="3" type="ORF">G5B40_09100</name>
</gene>
<name>A0A7L5BXM8_9RHOB</name>
<sequence length="474" mass="50463">MMTHDEWVDQDLVGLAALVAAGDLSPRDVLLTAIREIEAINPAINAVVVTQFEEALAELDARKTRPRFLGAPWLAKDLHAPVKGLPLANGSRRFKGQVFDFDSTTFSRIRAAGFGILGRTNSPEFGLSVSTEPDLWGATLNPWNPGRSAGGSSGGSGAAVGAGLLPAAHATDSAGSIRAPASCNGVVGLKPTRGLNAFGPHRGDPNFGMSHEHAVTRSVRDCAALLDITTGPDVGAPYFTPKPETPFERLIETPPKQLRIGFITQTFDGKPVHGECAAAVERTAKLLTDMGHHVDAAGPDFDSSLLTDTMIRILFGSLVAMFPGDPGAEEEFGLEPITRAALAFARETTLAEHLTRTMVMNREVRKLSAFWERFDILVTPTMATPPVPLGTLDTRHDDLERFLETLSSVCPFTAPFNATGQPAISLPMHMTPDGLPVGVQFVGRFARDDTVLALAAALERAAPWARPPTVSASA</sequence>
<dbReference type="AlphaFoldDB" id="A0A7L5BXM8"/>
<keyword evidence="4" id="KW-1185">Reference proteome</keyword>
<dbReference type="InterPro" id="IPR036928">
    <property type="entry name" value="AS_sf"/>
</dbReference>
<dbReference type="InterPro" id="IPR000120">
    <property type="entry name" value="Amidase"/>
</dbReference>
<dbReference type="PANTHER" id="PTHR11895:SF7">
    <property type="entry name" value="GLUTAMYL-TRNA(GLN) AMIDOTRANSFERASE SUBUNIT A, MITOCHONDRIAL"/>
    <property type="match status" value="1"/>
</dbReference>
<dbReference type="InterPro" id="IPR023631">
    <property type="entry name" value="Amidase_dom"/>
</dbReference>
<evidence type="ECO:0000313" key="4">
    <source>
        <dbReference type="Proteomes" id="UP000503336"/>
    </source>
</evidence>
<dbReference type="RefSeq" id="WP_165097736.1">
    <property type="nucleotide sequence ID" value="NZ_CP049056.1"/>
</dbReference>
<evidence type="ECO:0000256" key="1">
    <source>
        <dbReference type="ARBA" id="ARBA00009199"/>
    </source>
</evidence>
<feature type="domain" description="Amidase" evidence="2">
    <location>
        <begin position="28"/>
        <end position="452"/>
    </location>
</feature>
<reference evidence="3 4" key="1">
    <citation type="submission" date="2020-02" db="EMBL/GenBank/DDBJ databases">
        <title>complete genome sequence of Rhodobacteraceae bacterium.</title>
        <authorList>
            <person name="Park J."/>
            <person name="Kim Y.-S."/>
            <person name="Kim K.-H."/>
        </authorList>
    </citation>
    <scope>NUCLEOTIDE SEQUENCE [LARGE SCALE GENOMIC DNA]</scope>
    <source>
        <strain evidence="3 4">RR4-56</strain>
    </source>
</reference>
<dbReference type="Proteomes" id="UP000503336">
    <property type="component" value="Chromosome"/>
</dbReference>
<dbReference type="GO" id="GO:0003824">
    <property type="term" value="F:catalytic activity"/>
    <property type="evidence" value="ECO:0007669"/>
    <property type="project" value="InterPro"/>
</dbReference>
<evidence type="ECO:0000259" key="2">
    <source>
        <dbReference type="Pfam" id="PF01425"/>
    </source>
</evidence>
<proteinExistence type="inferred from homology"/>
<dbReference type="PROSITE" id="PS00571">
    <property type="entry name" value="AMIDASES"/>
    <property type="match status" value="1"/>
</dbReference>
<dbReference type="EMBL" id="CP049056">
    <property type="protein sequence ID" value="QIE55598.1"/>
    <property type="molecule type" value="Genomic_DNA"/>
</dbReference>
<comment type="similarity">
    <text evidence="1">Belongs to the amidase family.</text>
</comment>
<dbReference type="InterPro" id="IPR020556">
    <property type="entry name" value="Amidase_CS"/>
</dbReference>
<protein>
    <submittedName>
        <fullName evidence="3">Amidase</fullName>
    </submittedName>
</protein>
<dbReference type="Pfam" id="PF01425">
    <property type="entry name" value="Amidase"/>
    <property type="match status" value="1"/>
</dbReference>